<dbReference type="InterPro" id="IPR001584">
    <property type="entry name" value="Integrase_cat-core"/>
</dbReference>
<proteinExistence type="predicted"/>
<sequence>MDDQAISAFIKNEMKKILDKPAEEDPFEEFNNYADGSKQCVETIGSILLSNVLQLDDVLLVPSLKFNLLSDHRTNKIVAVGQLVGKLYILDEHSFETQTIRHFTEQLQEIGLVVSSTDVNLWHRRLGHTSTLVLNHLDFLKDVKTSLNICEVCPLAKQHRLDFPVSSTKTSNIFDLVHMDIWGPYNQHSLSQCTYMLTLVDDYSRSTWTFLMKYKSQTLSVLKEFHKMVLTQFEKRIKSLRSDNGTEFINQDYQNFMKNEGNIHQKTCVYTPQQNGVVERKHKYLLQIARALMFQSNVPNSFWSEALLTATYILNRLPTKILNGKSPYEILYKRTPAYEHLRVFGSLCFATNT</sequence>
<evidence type="ECO:0000313" key="2">
    <source>
        <dbReference type="EMBL" id="KAL0303104.1"/>
    </source>
</evidence>
<gene>
    <name evidence="2" type="ORF">Sradi_6178500</name>
</gene>
<dbReference type="PROSITE" id="PS50994">
    <property type="entry name" value="INTEGRASE"/>
    <property type="match status" value="1"/>
</dbReference>
<dbReference type="SUPFAM" id="SSF53098">
    <property type="entry name" value="Ribonuclease H-like"/>
    <property type="match status" value="1"/>
</dbReference>
<dbReference type="Gene3D" id="3.30.420.10">
    <property type="entry name" value="Ribonuclease H-like superfamily/Ribonuclease H"/>
    <property type="match status" value="1"/>
</dbReference>
<dbReference type="InterPro" id="IPR036397">
    <property type="entry name" value="RNaseH_sf"/>
</dbReference>
<dbReference type="InterPro" id="IPR025724">
    <property type="entry name" value="GAG-pre-integrase_dom"/>
</dbReference>
<reference evidence="2" key="2">
    <citation type="journal article" date="2024" name="Plant">
        <title>Genomic evolution and insights into agronomic trait innovations of Sesamum species.</title>
        <authorList>
            <person name="Miao H."/>
            <person name="Wang L."/>
            <person name="Qu L."/>
            <person name="Liu H."/>
            <person name="Sun Y."/>
            <person name="Le M."/>
            <person name="Wang Q."/>
            <person name="Wei S."/>
            <person name="Zheng Y."/>
            <person name="Lin W."/>
            <person name="Duan Y."/>
            <person name="Cao H."/>
            <person name="Xiong S."/>
            <person name="Wang X."/>
            <person name="Wei L."/>
            <person name="Li C."/>
            <person name="Ma Q."/>
            <person name="Ju M."/>
            <person name="Zhao R."/>
            <person name="Li G."/>
            <person name="Mu C."/>
            <person name="Tian Q."/>
            <person name="Mei H."/>
            <person name="Zhang T."/>
            <person name="Gao T."/>
            <person name="Zhang H."/>
        </authorList>
    </citation>
    <scope>NUCLEOTIDE SEQUENCE</scope>
    <source>
        <strain evidence="2">G02</strain>
    </source>
</reference>
<dbReference type="GO" id="GO:0003676">
    <property type="term" value="F:nucleic acid binding"/>
    <property type="evidence" value="ECO:0007669"/>
    <property type="project" value="InterPro"/>
</dbReference>
<dbReference type="InterPro" id="IPR012337">
    <property type="entry name" value="RNaseH-like_sf"/>
</dbReference>
<dbReference type="Pfam" id="PF13976">
    <property type="entry name" value="gag_pre-integrs"/>
    <property type="match status" value="1"/>
</dbReference>
<name>A0AAW2K888_SESRA</name>
<feature type="domain" description="Integrase catalytic" evidence="1">
    <location>
        <begin position="160"/>
        <end position="335"/>
    </location>
</feature>
<dbReference type="PANTHER" id="PTHR42648:SF31">
    <property type="entry name" value="RNA-DIRECTED DNA POLYMERASE"/>
    <property type="match status" value="1"/>
</dbReference>
<accession>A0AAW2K888</accession>
<dbReference type="Pfam" id="PF00665">
    <property type="entry name" value="rve"/>
    <property type="match status" value="1"/>
</dbReference>
<comment type="caution">
    <text evidence="2">The sequence shown here is derived from an EMBL/GenBank/DDBJ whole genome shotgun (WGS) entry which is preliminary data.</text>
</comment>
<evidence type="ECO:0000259" key="1">
    <source>
        <dbReference type="PROSITE" id="PS50994"/>
    </source>
</evidence>
<dbReference type="EMBL" id="JACGWJ010000029">
    <property type="protein sequence ID" value="KAL0303104.1"/>
    <property type="molecule type" value="Genomic_DNA"/>
</dbReference>
<dbReference type="AlphaFoldDB" id="A0AAW2K888"/>
<organism evidence="2">
    <name type="scientific">Sesamum radiatum</name>
    <name type="common">Black benniseed</name>
    <dbReference type="NCBI Taxonomy" id="300843"/>
    <lineage>
        <taxon>Eukaryota</taxon>
        <taxon>Viridiplantae</taxon>
        <taxon>Streptophyta</taxon>
        <taxon>Embryophyta</taxon>
        <taxon>Tracheophyta</taxon>
        <taxon>Spermatophyta</taxon>
        <taxon>Magnoliopsida</taxon>
        <taxon>eudicotyledons</taxon>
        <taxon>Gunneridae</taxon>
        <taxon>Pentapetalae</taxon>
        <taxon>asterids</taxon>
        <taxon>lamiids</taxon>
        <taxon>Lamiales</taxon>
        <taxon>Pedaliaceae</taxon>
        <taxon>Sesamum</taxon>
    </lineage>
</organism>
<dbReference type="InterPro" id="IPR039537">
    <property type="entry name" value="Retrotran_Ty1/copia-like"/>
</dbReference>
<reference evidence="2" key="1">
    <citation type="submission" date="2020-06" db="EMBL/GenBank/DDBJ databases">
        <authorList>
            <person name="Li T."/>
            <person name="Hu X."/>
            <person name="Zhang T."/>
            <person name="Song X."/>
            <person name="Zhang H."/>
            <person name="Dai N."/>
            <person name="Sheng W."/>
            <person name="Hou X."/>
            <person name="Wei L."/>
        </authorList>
    </citation>
    <scope>NUCLEOTIDE SEQUENCE</scope>
    <source>
        <strain evidence="2">G02</strain>
        <tissue evidence="2">Leaf</tissue>
    </source>
</reference>
<dbReference type="PANTHER" id="PTHR42648">
    <property type="entry name" value="TRANSPOSASE, PUTATIVE-RELATED"/>
    <property type="match status" value="1"/>
</dbReference>
<protein>
    <submittedName>
        <fullName evidence="2">Retrovirus-related Pol polyprotein from transposon RE2</fullName>
    </submittedName>
</protein>
<dbReference type="GO" id="GO:0015074">
    <property type="term" value="P:DNA integration"/>
    <property type="evidence" value="ECO:0007669"/>
    <property type="project" value="InterPro"/>
</dbReference>